<dbReference type="EMBL" id="JAWXYG010000006">
    <property type="protein sequence ID" value="KAK4269611.1"/>
    <property type="molecule type" value="Genomic_DNA"/>
</dbReference>
<evidence type="ECO:0000313" key="2">
    <source>
        <dbReference type="Proteomes" id="UP001293593"/>
    </source>
</evidence>
<proteinExistence type="predicted"/>
<organism evidence="1 2">
    <name type="scientific">Acacia crassicarpa</name>
    <name type="common">northern wattle</name>
    <dbReference type="NCBI Taxonomy" id="499986"/>
    <lineage>
        <taxon>Eukaryota</taxon>
        <taxon>Viridiplantae</taxon>
        <taxon>Streptophyta</taxon>
        <taxon>Embryophyta</taxon>
        <taxon>Tracheophyta</taxon>
        <taxon>Spermatophyta</taxon>
        <taxon>Magnoliopsida</taxon>
        <taxon>eudicotyledons</taxon>
        <taxon>Gunneridae</taxon>
        <taxon>Pentapetalae</taxon>
        <taxon>rosids</taxon>
        <taxon>fabids</taxon>
        <taxon>Fabales</taxon>
        <taxon>Fabaceae</taxon>
        <taxon>Caesalpinioideae</taxon>
        <taxon>mimosoid clade</taxon>
        <taxon>Acacieae</taxon>
        <taxon>Acacia</taxon>
    </lineage>
</organism>
<comment type="caution">
    <text evidence="1">The sequence shown here is derived from an EMBL/GenBank/DDBJ whole genome shotgun (WGS) entry which is preliminary data.</text>
</comment>
<dbReference type="Proteomes" id="UP001293593">
    <property type="component" value="Unassembled WGS sequence"/>
</dbReference>
<name>A0AAE1JIJ2_9FABA</name>
<gene>
    <name evidence="1" type="ORF">QN277_022746</name>
</gene>
<accession>A0AAE1JIJ2</accession>
<reference evidence="1" key="1">
    <citation type="submission" date="2023-10" db="EMBL/GenBank/DDBJ databases">
        <title>Chromosome-level genome of the transformable northern wattle, Acacia crassicarpa.</title>
        <authorList>
            <person name="Massaro I."/>
            <person name="Sinha N.R."/>
            <person name="Poethig S."/>
            <person name="Leichty A.R."/>
        </authorList>
    </citation>
    <scope>NUCLEOTIDE SEQUENCE</scope>
    <source>
        <strain evidence="1">Acra3RX</strain>
        <tissue evidence="1">Leaf</tissue>
    </source>
</reference>
<evidence type="ECO:0000313" key="1">
    <source>
        <dbReference type="EMBL" id="KAK4269611.1"/>
    </source>
</evidence>
<sequence length="125" mass="14652">MDPATARDKSLLQLHELDEFCLGAYENSKLYKEKIKRWHDKRLMPRTFEVGQKVLLYNSRLKFFPGKLKSRWTGPFVIDALTSHGAVDLRNPVTANSFRVNGQRIKHYWSDPMERDKLSIELKST</sequence>
<dbReference type="AlphaFoldDB" id="A0AAE1JIJ2"/>
<keyword evidence="2" id="KW-1185">Reference proteome</keyword>
<protein>
    <submittedName>
        <fullName evidence="1">Uncharacterized protein</fullName>
    </submittedName>
</protein>